<dbReference type="PROSITE" id="PS50075">
    <property type="entry name" value="CARRIER"/>
    <property type="match status" value="1"/>
</dbReference>
<dbReference type="InterPro" id="IPR050091">
    <property type="entry name" value="PKS_NRPS_Biosynth_Enz"/>
</dbReference>
<feature type="active site" description="Proton acceptor; for dehydratase activity" evidence="8">
    <location>
        <position position="976"/>
    </location>
</feature>
<dbReference type="SUPFAM" id="SSF51735">
    <property type="entry name" value="NAD(P)-binding Rossmann-fold domains"/>
    <property type="match status" value="3"/>
</dbReference>
<dbReference type="GO" id="GO:0004312">
    <property type="term" value="F:fatty acid synthase activity"/>
    <property type="evidence" value="ECO:0007669"/>
    <property type="project" value="TreeGrafter"/>
</dbReference>
<evidence type="ECO:0000256" key="5">
    <source>
        <dbReference type="ARBA" id="ARBA00023268"/>
    </source>
</evidence>
<dbReference type="InterPro" id="IPR014031">
    <property type="entry name" value="Ketoacyl_synth_C"/>
</dbReference>
<dbReference type="SMART" id="SM00829">
    <property type="entry name" value="PKS_ER"/>
    <property type="match status" value="1"/>
</dbReference>
<dbReference type="SUPFAM" id="SSF52151">
    <property type="entry name" value="FabD/lysophospholipase-like"/>
    <property type="match status" value="1"/>
</dbReference>
<dbReference type="SUPFAM" id="SSF50129">
    <property type="entry name" value="GroES-like"/>
    <property type="match status" value="1"/>
</dbReference>
<evidence type="ECO:0000259" key="9">
    <source>
        <dbReference type="PROSITE" id="PS50075"/>
    </source>
</evidence>
<dbReference type="InterPro" id="IPR016035">
    <property type="entry name" value="Acyl_Trfase/lysoPLipase"/>
</dbReference>
<dbReference type="InterPro" id="IPR020843">
    <property type="entry name" value="ER"/>
</dbReference>
<dbReference type="PROSITE" id="PS52019">
    <property type="entry name" value="PKS_MFAS_DH"/>
    <property type="match status" value="1"/>
</dbReference>
<dbReference type="Gene3D" id="3.90.180.10">
    <property type="entry name" value="Medium-chain alcohol dehydrogenases, catalytic domain"/>
    <property type="match status" value="1"/>
</dbReference>
<dbReference type="PROSITE" id="PS00606">
    <property type="entry name" value="KS3_1"/>
    <property type="match status" value="1"/>
</dbReference>
<feature type="domain" description="PKS/mFAS DH" evidence="11">
    <location>
        <begin position="945"/>
        <end position="1230"/>
    </location>
</feature>
<dbReference type="PROSITE" id="PS52004">
    <property type="entry name" value="KS3_2"/>
    <property type="match status" value="1"/>
</dbReference>
<keyword evidence="6" id="KW-0012">Acyltransferase</keyword>
<evidence type="ECO:0000256" key="4">
    <source>
        <dbReference type="ARBA" id="ARBA00022857"/>
    </source>
</evidence>
<dbReference type="InterPro" id="IPR036291">
    <property type="entry name" value="NAD(P)-bd_dom_sf"/>
</dbReference>
<dbReference type="PANTHER" id="PTHR43775:SF37">
    <property type="entry name" value="SI:DKEY-61P9.11"/>
    <property type="match status" value="1"/>
</dbReference>
<evidence type="ECO:0000313" key="12">
    <source>
        <dbReference type="EMBL" id="EMI22470.1"/>
    </source>
</evidence>
<comment type="function">
    <text evidence="7">Involved in production of the polyketide antibiotic thailandamide.</text>
</comment>
<dbReference type="InterPro" id="IPR036736">
    <property type="entry name" value="ACP-like_sf"/>
</dbReference>
<dbReference type="SUPFAM" id="SSF53901">
    <property type="entry name" value="Thiolase-like"/>
    <property type="match status" value="1"/>
</dbReference>
<keyword evidence="1" id="KW-0596">Phosphopantetheine</keyword>
<dbReference type="InterPro" id="IPR013154">
    <property type="entry name" value="ADH-like_N"/>
</dbReference>
<reference evidence="12 13" key="1">
    <citation type="journal article" date="2013" name="Mar. Genomics">
        <title>Expression of sulfatases in Rhodopirellula baltica and the diversity of sulfatases in the genus Rhodopirellula.</title>
        <authorList>
            <person name="Wegner C.E."/>
            <person name="Richter-Heitmann T."/>
            <person name="Klindworth A."/>
            <person name="Klockow C."/>
            <person name="Richter M."/>
            <person name="Achstetter T."/>
            <person name="Glockner F.O."/>
            <person name="Harder J."/>
        </authorList>
    </citation>
    <scope>NUCLEOTIDE SEQUENCE [LARGE SCALE GENOMIC DNA]</scope>
    <source>
        <strain evidence="12 13">SM1</strain>
    </source>
</reference>
<dbReference type="Pfam" id="PF02801">
    <property type="entry name" value="Ketoacyl-synt_C"/>
    <property type="match status" value="1"/>
</dbReference>
<evidence type="ECO:0000256" key="1">
    <source>
        <dbReference type="ARBA" id="ARBA00022450"/>
    </source>
</evidence>
<evidence type="ECO:0000256" key="6">
    <source>
        <dbReference type="ARBA" id="ARBA00023315"/>
    </source>
</evidence>
<dbReference type="Gene3D" id="3.40.50.720">
    <property type="entry name" value="NAD(P)-binding Rossmann-like Domain"/>
    <property type="match status" value="2"/>
</dbReference>
<evidence type="ECO:0000259" key="10">
    <source>
        <dbReference type="PROSITE" id="PS52004"/>
    </source>
</evidence>
<dbReference type="Pfam" id="PF08240">
    <property type="entry name" value="ADH_N"/>
    <property type="match status" value="1"/>
</dbReference>
<dbReference type="InterPro" id="IPR020841">
    <property type="entry name" value="PKS_Beta-ketoAc_synthase_dom"/>
</dbReference>
<dbReference type="InterPro" id="IPR013968">
    <property type="entry name" value="PKS_KR"/>
</dbReference>
<dbReference type="Pfam" id="PF16197">
    <property type="entry name" value="KAsynt_C_assoc"/>
    <property type="match status" value="1"/>
</dbReference>
<dbReference type="InterPro" id="IPR042104">
    <property type="entry name" value="PKS_dehydratase_sf"/>
</dbReference>
<dbReference type="InterPro" id="IPR014030">
    <property type="entry name" value="Ketoacyl_synth_N"/>
</dbReference>
<dbReference type="EMBL" id="ANOG01000094">
    <property type="protein sequence ID" value="EMI22470.1"/>
    <property type="molecule type" value="Genomic_DNA"/>
</dbReference>
<dbReference type="InterPro" id="IPR020807">
    <property type="entry name" value="PKS_DH"/>
</dbReference>
<dbReference type="Gene3D" id="3.10.129.110">
    <property type="entry name" value="Polyketide synthase dehydratase"/>
    <property type="match status" value="1"/>
</dbReference>
<accession>M5RT53</accession>
<dbReference type="PANTHER" id="PTHR43775">
    <property type="entry name" value="FATTY ACID SYNTHASE"/>
    <property type="match status" value="1"/>
</dbReference>
<dbReference type="Pfam" id="PF21089">
    <property type="entry name" value="PKS_DH_N"/>
    <property type="match status" value="1"/>
</dbReference>
<dbReference type="SMART" id="SM00826">
    <property type="entry name" value="PKS_DH"/>
    <property type="match status" value="1"/>
</dbReference>
<sequence length="2135" mass="230242">MDKQLAARLAKLTPAQRALLQNRLGSRPQPSVDDSSSVDDSNAIAIVGMGCRMPGADSPDAFWDLIQQQRESVGPVPASRWDRDQYFDPSGRTPGKMSVDAIGAVSNVDMFDPAFFGIAPREASRMDPQQRLLLEVAWETIEDAGVPIERLSGTQTGVFIGIGGTDYSKIPARYPDYFEQIDAHMGTGNALSIAAGRISYLFNLQGPSFIVDTACSSALVAVHSAVISLMRGESDAAIAGGVNLILSPETTIAFSKARMLSPDGRCRSFDENANGYVRGEGCGLILMKRAADALRDGDRILAMIRGSAVNQDGRTSGITAPSGSAQQRVIRDAMKAAGISVDDLTYIEAHGTGTPLGDPIELMALSETFASRNETLPPVHIGSVKANIGHTETVSGIAGLIKVLKMCQHEWIAGQANFGKLNPNAKLDSKRLKIATENEAWTPSKQGRFLAGVSSFGFGGTNAHVILEKATQCTPANQQPARVPPCFFLPLSTRSEDAIPAAAQQALDRLNDPSVTDAMQTHHLCGSYAKYRSMLSHRAVALGETRSELSKGLQRLAEGVATKQVVSGRPAHGRRPRIALLFTGQGSQYAGMASGLIPTLPSFQSSLESCAAILDPVLNLSLLELLCDDVPGRSIDDTAMAQPAITAVQIALVDSLANAGIVPDVVAGHSIGEIAALYAAKALSKEQALMLAAHRGRLMGDLPPRGTMTAVLASASQVQDWIDELQSDAVIAAINGDQNTVVAGPRNAVQQIVSKAEAAGTVCRPLKVSHAFHSPLMQDAAAPLRASLMQWVGDVTLPPYVTFVSSVTGTVHEGTIDVDYWIDHLMSPVRFNDVMAELATQNIDLAIEVGPRPQLTGMIRRSLKSDDGEPLLRTVDTLHPDDQDYTNWIRAVATAWCVGAPVDFAAIDRIYPSHRVPLPTYPFVRQRCWHAPPALESGIGGQSVHPILGTRQRLASGGLLFVSHLAINKPGYLSEHVVSESVTVPAAAWIDALAIAAKELFGELSYELFEITVHRALFLHKDQSVEIQTTADPIQGGQSQIQIHSRPQGSDSEWTLSATCRVKKSNGTMLAALKRLSPEKATSVDRVAFYESLAESGLRYGELFQPLRSILTDDTVSSARLEMDESLRSEAKRSLVHPTLLDGALQLIATTMPASIRESADPPTFLPVGVDRVVTQDGNEIVSAVVRRHPNMNDQWNEVVADVQLLDHEDRICVSLQGVRCKRLQKDHTRYQMDPQQWIYECEWTAVSIPNPQPSENHTASAIRHFGSAIYQTLLPTTWEPSSQQEHWLWTQPHTHDDVEASVCELMKFIQSAVRQPKTPLVSLVLQSAFSTGDEHSIPASAALAAMARVAANEYPALQIRVLDVATCDAMSAEPVATWLTRQSDETELAYRNNQFLSPRLITSPRSFSKVSNASQLPIPLSGSYRIRLDGTNRTEGLWVERMAMPKAKPDEVVISVDAVGLNFSDVLKAMGLYPGISDAVVPLGIEASGTVTAIGDQVQSVAVGDKVMGVVPYGFASDAATKEYLVTKVPAGISPQEAASIPVAYMTSHYALRNIGRLAAGESVLIHAAAGGVGLAAIEVAQSVGATVFATAGSELKRRLLSMLGIDPQNIFDSRDIDSLHAIGARTNGRGVDVVLNSLPGEWINRSLELLAAHGRFLEIGKTDIYQNRQLGLLPFQDNLTYSAIDLDRLFRHRPDEVRTLFTEVAEQFAKGVYQPKPITTFALSDLPASLRFMSARRNIGKIVVSPEKNASVDSRDHVTADGSYLISGGSGAIAMGVTRRLIQRGATKVVLVARRAATEQVEALINWAKENGADCRYLQCDCTNQEELRTALRRLPESMRPVVGVIHTAGLLDDSLLHEMTSDSVARVLRPKVDGAVALAKATEDQPLRMFNMLGSVASVFGSPGQANYAAANAALEAFAASRRNQGLPANVIHWGPWSSAGMADDPIRLKNLASRGLRPLRFDAALDLLIDAGNPNGPRSRVVVDANWHQMFSSIPESAVPSVLRSLHTANGQSQSEVVSAKDDALLMELRLLDHDARCERLEIYFSQQLGKIMSLDPTTFDRSESLGSLGLDSLMAIELKNTIETKLAIVIPISHFMDEPSIATLARIAAEIIVDDAAEANLEQESSVAPQ</sequence>
<proteinExistence type="predicted"/>
<name>M5RT53_9BACT</name>
<feature type="domain" description="Ketosynthase family 3 (KS3)" evidence="10">
    <location>
        <begin position="41"/>
        <end position="469"/>
    </location>
</feature>
<dbReference type="InterPro" id="IPR049551">
    <property type="entry name" value="PKS_DH_C"/>
</dbReference>
<dbReference type="SMART" id="SM00827">
    <property type="entry name" value="PKS_AT"/>
    <property type="match status" value="1"/>
</dbReference>
<dbReference type="SMART" id="SM00825">
    <property type="entry name" value="PKS_KS"/>
    <property type="match status" value="1"/>
</dbReference>
<dbReference type="CDD" id="cd05195">
    <property type="entry name" value="enoyl_red"/>
    <property type="match status" value="1"/>
</dbReference>
<dbReference type="Pfam" id="PF00107">
    <property type="entry name" value="ADH_zinc_N"/>
    <property type="match status" value="1"/>
</dbReference>
<dbReference type="GO" id="GO:0005737">
    <property type="term" value="C:cytoplasm"/>
    <property type="evidence" value="ECO:0007669"/>
    <property type="project" value="TreeGrafter"/>
</dbReference>
<evidence type="ECO:0000259" key="11">
    <source>
        <dbReference type="PROSITE" id="PS52019"/>
    </source>
</evidence>
<dbReference type="Gene3D" id="3.30.70.3290">
    <property type="match status" value="1"/>
</dbReference>
<dbReference type="Gene3D" id="3.40.366.10">
    <property type="entry name" value="Malonyl-Coenzyme A Acyl Carrier Protein, domain 2"/>
    <property type="match status" value="1"/>
</dbReference>
<dbReference type="OrthoDB" id="219272at2"/>
<keyword evidence="13" id="KW-1185">Reference proteome</keyword>
<dbReference type="InterPro" id="IPR016036">
    <property type="entry name" value="Malonyl_transacylase_ACP-bd"/>
</dbReference>
<dbReference type="InterPro" id="IPR013149">
    <property type="entry name" value="ADH-like_C"/>
</dbReference>
<dbReference type="InterPro" id="IPR020806">
    <property type="entry name" value="PKS_PP-bd"/>
</dbReference>
<dbReference type="Pfam" id="PF00550">
    <property type="entry name" value="PP-binding"/>
    <property type="match status" value="1"/>
</dbReference>
<dbReference type="InterPro" id="IPR001227">
    <property type="entry name" value="Ac_transferase_dom_sf"/>
</dbReference>
<dbReference type="GO" id="GO:0031177">
    <property type="term" value="F:phosphopantetheine binding"/>
    <property type="evidence" value="ECO:0007669"/>
    <property type="project" value="InterPro"/>
</dbReference>
<keyword evidence="2" id="KW-0597">Phosphoprotein</keyword>
<evidence type="ECO:0000256" key="2">
    <source>
        <dbReference type="ARBA" id="ARBA00022553"/>
    </source>
</evidence>
<organism evidence="12 13">
    <name type="scientific">Rhodopirellula maiorica SM1</name>
    <dbReference type="NCBI Taxonomy" id="1265738"/>
    <lineage>
        <taxon>Bacteria</taxon>
        <taxon>Pseudomonadati</taxon>
        <taxon>Planctomycetota</taxon>
        <taxon>Planctomycetia</taxon>
        <taxon>Pirellulales</taxon>
        <taxon>Pirellulaceae</taxon>
        <taxon>Novipirellula</taxon>
    </lineage>
</organism>
<dbReference type="InterPro" id="IPR009081">
    <property type="entry name" value="PP-bd_ACP"/>
</dbReference>
<dbReference type="CDD" id="cd00833">
    <property type="entry name" value="PKS"/>
    <property type="match status" value="1"/>
</dbReference>
<evidence type="ECO:0000256" key="3">
    <source>
        <dbReference type="ARBA" id="ARBA00022679"/>
    </source>
</evidence>
<dbReference type="SUPFAM" id="SSF47336">
    <property type="entry name" value="ACP-like"/>
    <property type="match status" value="1"/>
</dbReference>
<dbReference type="InterPro" id="IPR049552">
    <property type="entry name" value="PKS_DH_N"/>
</dbReference>
<evidence type="ECO:0000256" key="8">
    <source>
        <dbReference type="PROSITE-ProRule" id="PRU01363"/>
    </source>
</evidence>
<evidence type="ECO:0000313" key="13">
    <source>
        <dbReference type="Proteomes" id="UP000011991"/>
    </source>
</evidence>
<dbReference type="GO" id="GO:0016491">
    <property type="term" value="F:oxidoreductase activity"/>
    <property type="evidence" value="ECO:0007669"/>
    <property type="project" value="InterPro"/>
</dbReference>
<dbReference type="PATRIC" id="fig|1265738.3.peg.607"/>
<dbReference type="Pfam" id="PF08659">
    <property type="entry name" value="KR"/>
    <property type="match status" value="1"/>
</dbReference>
<dbReference type="InterPro" id="IPR057326">
    <property type="entry name" value="KR_dom"/>
</dbReference>
<dbReference type="Proteomes" id="UP000011991">
    <property type="component" value="Unassembled WGS sequence"/>
</dbReference>
<dbReference type="InterPro" id="IPR018201">
    <property type="entry name" value="Ketoacyl_synth_AS"/>
</dbReference>
<feature type="region of interest" description="N-terminal hotdog fold" evidence="8">
    <location>
        <begin position="945"/>
        <end position="1069"/>
    </location>
</feature>
<dbReference type="InterPro" id="IPR014043">
    <property type="entry name" value="Acyl_transferase_dom"/>
</dbReference>
<protein>
    <submittedName>
        <fullName evidence="12">Protein containing Beta-ketoacyl synthase</fullName>
    </submittedName>
</protein>
<dbReference type="Pfam" id="PF14765">
    <property type="entry name" value="PS-DH"/>
    <property type="match status" value="1"/>
</dbReference>
<dbReference type="Gene3D" id="3.40.47.10">
    <property type="match status" value="1"/>
</dbReference>
<dbReference type="Pfam" id="PF00698">
    <property type="entry name" value="Acyl_transf_1"/>
    <property type="match status" value="1"/>
</dbReference>
<dbReference type="SMART" id="SM00823">
    <property type="entry name" value="PKS_PP"/>
    <property type="match status" value="1"/>
</dbReference>
<dbReference type="InterPro" id="IPR049900">
    <property type="entry name" value="PKS_mFAS_DH"/>
</dbReference>
<keyword evidence="3" id="KW-0808">Transferase</keyword>
<dbReference type="GO" id="GO:0071770">
    <property type="term" value="P:DIM/DIP cell wall layer assembly"/>
    <property type="evidence" value="ECO:0007669"/>
    <property type="project" value="TreeGrafter"/>
</dbReference>
<dbReference type="InterPro" id="IPR011032">
    <property type="entry name" value="GroES-like_sf"/>
</dbReference>
<feature type="domain" description="Carrier" evidence="9">
    <location>
        <begin position="2039"/>
        <end position="2117"/>
    </location>
</feature>
<gene>
    <name evidence="12" type="ORF">RMSM_00604</name>
</gene>
<dbReference type="Gene3D" id="1.10.1200.10">
    <property type="entry name" value="ACP-like"/>
    <property type="match status" value="1"/>
</dbReference>
<dbReference type="InterPro" id="IPR032821">
    <property type="entry name" value="PKS_assoc"/>
</dbReference>
<dbReference type="RefSeq" id="WP_008691265.1">
    <property type="nucleotide sequence ID" value="NZ_ANOG01000094.1"/>
</dbReference>
<comment type="caution">
    <text evidence="12">The sequence shown here is derived from an EMBL/GenBank/DDBJ whole genome shotgun (WGS) entry which is preliminary data.</text>
</comment>
<dbReference type="InterPro" id="IPR016039">
    <property type="entry name" value="Thiolase-like"/>
</dbReference>
<evidence type="ECO:0000256" key="7">
    <source>
        <dbReference type="ARBA" id="ARBA00054155"/>
    </source>
</evidence>
<dbReference type="GO" id="GO:0006633">
    <property type="term" value="P:fatty acid biosynthetic process"/>
    <property type="evidence" value="ECO:0007669"/>
    <property type="project" value="InterPro"/>
</dbReference>
<keyword evidence="5" id="KW-0511">Multifunctional enzyme</keyword>
<dbReference type="SMART" id="SM00822">
    <property type="entry name" value="PKS_KR"/>
    <property type="match status" value="1"/>
</dbReference>
<keyword evidence="4" id="KW-0521">NADP</keyword>
<dbReference type="FunFam" id="3.40.50.720:FF:000209">
    <property type="entry name" value="Polyketide synthase Pks12"/>
    <property type="match status" value="1"/>
</dbReference>
<dbReference type="SUPFAM" id="SSF55048">
    <property type="entry name" value="Probable ACP-binding domain of malonyl-CoA ACP transacylase"/>
    <property type="match status" value="1"/>
</dbReference>
<feature type="active site" description="Proton donor; for dehydratase activity" evidence="8">
    <location>
        <position position="1142"/>
    </location>
</feature>
<dbReference type="GO" id="GO:0004315">
    <property type="term" value="F:3-oxoacyl-[acyl-carrier-protein] synthase activity"/>
    <property type="evidence" value="ECO:0007669"/>
    <property type="project" value="InterPro"/>
</dbReference>
<dbReference type="FunFam" id="3.40.47.10:FF:000019">
    <property type="entry name" value="Polyketide synthase type I"/>
    <property type="match status" value="1"/>
</dbReference>
<dbReference type="GO" id="GO:0005886">
    <property type="term" value="C:plasma membrane"/>
    <property type="evidence" value="ECO:0007669"/>
    <property type="project" value="TreeGrafter"/>
</dbReference>
<feature type="region of interest" description="C-terminal hotdog fold" evidence="8">
    <location>
        <begin position="1081"/>
        <end position="1230"/>
    </location>
</feature>
<dbReference type="Pfam" id="PF00109">
    <property type="entry name" value="ketoacyl-synt"/>
    <property type="match status" value="1"/>
</dbReference>